<dbReference type="PANTHER" id="PTHR31087">
    <property type="match status" value="1"/>
</dbReference>
<dbReference type="SUPFAM" id="SSF54518">
    <property type="entry name" value="Tubby C-terminal domain-like"/>
    <property type="match status" value="1"/>
</dbReference>
<accession>D8RVP6</accession>
<reference evidence="2 3" key="1">
    <citation type="journal article" date="2011" name="Science">
        <title>The Selaginella genome identifies genetic changes associated with the evolution of vascular plants.</title>
        <authorList>
            <person name="Banks J.A."/>
            <person name="Nishiyama T."/>
            <person name="Hasebe M."/>
            <person name="Bowman J.L."/>
            <person name="Gribskov M."/>
            <person name="dePamphilis C."/>
            <person name="Albert V.A."/>
            <person name="Aono N."/>
            <person name="Aoyama T."/>
            <person name="Ambrose B.A."/>
            <person name="Ashton N.W."/>
            <person name="Axtell M.J."/>
            <person name="Barker E."/>
            <person name="Barker M.S."/>
            <person name="Bennetzen J.L."/>
            <person name="Bonawitz N.D."/>
            <person name="Chapple C."/>
            <person name="Cheng C."/>
            <person name="Correa L.G."/>
            <person name="Dacre M."/>
            <person name="DeBarry J."/>
            <person name="Dreyer I."/>
            <person name="Elias M."/>
            <person name="Engstrom E.M."/>
            <person name="Estelle M."/>
            <person name="Feng L."/>
            <person name="Finet C."/>
            <person name="Floyd S.K."/>
            <person name="Frommer W.B."/>
            <person name="Fujita T."/>
            <person name="Gramzow L."/>
            <person name="Gutensohn M."/>
            <person name="Harholt J."/>
            <person name="Hattori M."/>
            <person name="Heyl A."/>
            <person name="Hirai T."/>
            <person name="Hiwatashi Y."/>
            <person name="Ishikawa M."/>
            <person name="Iwata M."/>
            <person name="Karol K.G."/>
            <person name="Koehler B."/>
            <person name="Kolukisaoglu U."/>
            <person name="Kubo M."/>
            <person name="Kurata T."/>
            <person name="Lalonde S."/>
            <person name="Li K."/>
            <person name="Li Y."/>
            <person name="Litt A."/>
            <person name="Lyons E."/>
            <person name="Manning G."/>
            <person name="Maruyama T."/>
            <person name="Michael T.P."/>
            <person name="Mikami K."/>
            <person name="Miyazaki S."/>
            <person name="Morinaga S."/>
            <person name="Murata T."/>
            <person name="Mueller-Roeber B."/>
            <person name="Nelson D.R."/>
            <person name="Obara M."/>
            <person name="Oguri Y."/>
            <person name="Olmstead R.G."/>
            <person name="Onodera N."/>
            <person name="Petersen B.L."/>
            <person name="Pils B."/>
            <person name="Prigge M."/>
            <person name="Rensing S.A."/>
            <person name="Riano-Pachon D.M."/>
            <person name="Roberts A.W."/>
            <person name="Sato Y."/>
            <person name="Scheller H.V."/>
            <person name="Schulz B."/>
            <person name="Schulz C."/>
            <person name="Shakirov E.V."/>
            <person name="Shibagaki N."/>
            <person name="Shinohara N."/>
            <person name="Shippen D.E."/>
            <person name="Soerensen I."/>
            <person name="Sotooka R."/>
            <person name="Sugimoto N."/>
            <person name="Sugita M."/>
            <person name="Sumikawa N."/>
            <person name="Tanurdzic M."/>
            <person name="Theissen G."/>
            <person name="Ulvskov P."/>
            <person name="Wakazuki S."/>
            <person name="Weng J.K."/>
            <person name="Willats W.W."/>
            <person name="Wipf D."/>
            <person name="Wolf P.G."/>
            <person name="Yang L."/>
            <person name="Zimmer A.D."/>
            <person name="Zhu Q."/>
            <person name="Mitros T."/>
            <person name="Hellsten U."/>
            <person name="Loque D."/>
            <person name="Otillar R."/>
            <person name="Salamov A."/>
            <person name="Schmutz J."/>
            <person name="Shapiro H."/>
            <person name="Lindquist E."/>
            <person name="Lucas S."/>
            <person name="Rokhsar D."/>
            <person name="Grigoriev I.V."/>
        </authorList>
    </citation>
    <scope>NUCLEOTIDE SEQUENCE [LARGE SCALE GENOMIC DNA]</scope>
</reference>
<gene>
    <name evidence="2" type="ORF">SELMODRAFT_415309</name>
</gene>
<dbReference type="KEGG" id="smo:SELMODRAFT_415309"/>
<dbReference type="HOGENOM" id="CLU_1581199_0_0_1"/>
<dbReference type="Pfam" id="PF04525">
    <property type="entry name" value="LOR"/>
    <property type="match status" value="1"/>
</dbReference>
<dbReference type="Gene3D" id="2.40.160.200">
    <property type="entry name" value="LURP1-related"/>
    <property type="match status" value="1"/>
</dbReference>
<dbReference type="PANTHER" id="PTHR31087:SF161">
    <property type="entry name" value="TUBBY C 2 FAMILY PROTEIN"/>
    <property type="match status" value="1"/>
</dbReference>
<evidence type="ECO:0000313" key="3">
    <source>
        <dbReference type="Proteomes" id="UP000001514"/>
    </source>
</evidence>
<sequence length="172" mass="19299">MAAVVGDQFRSAQEQLQLVYERNTWSSDTVTDLNGRLLLKVKRPTFSATDVLITDPSSRPIVVIYHELKNFRTNWKVFREQSRDTPLLCTVRKSSRIQFSLSLDEVLGSSIEVSRGRGGAVVARAEAISLLSNTRYQISVAPGIDYVFVLSLILIVKEKEEARQTAPSSNLR</sequence>
<protein>
    <recommendedName>
        <fullName evidence="4">Tubby C-terminal domain-containing protein</fullName>
    </recommendedName>
</protein>
<name>D8RVP6_SELML</name>
<evidence type="ECO:0000313" key="2">
    <source>
        <dbReference type="EMBL" id="EFJ23813.1"/>
    </source>
</evidence>
<evidence type="ECO:0000256" key="1">
    <source>
        <dbReference type="ARBA" id="ARBA00005437"/>
    </source>
</evidence>
<dbReference type="AlphaFoldDB" id="D8RVP6"/>
<dbReference type="InterPro" id="IPR025659">
    <property type="entry name" value="Tubby-like_C"/>
</dbReference>
<dbReference type="InterPro" id="IPR038595">
    <property type="entry name" value="LOR_sf"/>
</dbReference>
<organism evidence="3">
    <name type="scientific">Selaginella moellendorffii</name>
    <name type="common">Spikemoss</name>
    <dbReference type="NCBI Taxonomy" id="88036"/>
    <lineage>
        <taxon>Eukaryota</taxon>
        <taxon>Viridiplantae</taxon>
        <taxon>Streptophyta</taxon>
        <taxon>Embryophyta</taxon>
        <taxon>Tracheophyta</taxon>
        <taxon>Lycopodiopsida</taxon>
        <taxon>Selaginellales</taxon>
        <taxon>Selaginellaceae</taxon>
        <taxon>Selaginella</taxon>
    </lineage>
</organism>
<dbReference type="Gramene" id="EFJ23813">
    <property type="protein sequence ID" value="EFJ23813"/>
    <property type="gene ID" value="SELMODRAFT_415309"/>
</dbReference>
<evidence type="ECO:0008006" key="4">
    <source>
        <dbReference type="Google" id="ProtNLM"/>
    </source>
</evidence>
<dbReference type="InterPro" id="IPR007612">
    <property type="entry name" value="LOR"/>
</dbReference>
<dbReference type="Proteomes" id="UP000001514">
    <property type="component" value="Unassembled WGS sequence"/>
</dbReference>
<dbReference type="InParanoid" id="D8RVP6"/>
<dbReference type="EMBL" id="GL377591">
    <property type="protein sequence ID" value="EFJ23813.1"/>
    <property type="molecule type" value="Genomic_DNA"/>
</dbReference>
<comment type="similarity">
    <text evidence="1">Belongs to the LOR family.</text>
</comment>
<proteinExistence type="inferred from homology"/>
<keyword evidence="3" id="KW-1185">Reference proteome</keyword>